<dbReference type="Proteomes" id="UP000440498">
    <property type="component" value="Unassembled WGS sequence"/>
</dbReference>
<proteinExistence type="predicted"/>
<accession>A0A6A7N6V6</accession>
<evidence type="ECO:0000313" key="2">
    <source>
        <dbReference type="Proteomes" id="UP000440498"/>
    </source>
</evidence>
<dbReference type="RefSeq" id="WP_152840020.1">
    <property type="nucleotide sequence ID" value="NZ_WHUG01000009.1"/>
</dbReference>
<organism evidence="1 2">
    <name type="scientific">Rugamonas aquatica</name>
    <dbReference type="NCBI Taxonomy" id="2743357"/>
    <lineage>
        <taxon>Bacteria</taxon>
        <taxon>Pseudomonadati</taxon>
        <taxon>Pseudomonadota</taxon>
        <taxon>Betaproteobacteria</taxon>
        <taxon>Burkholderiales</taxon>
        <taxon>Oxalobacteraceae</taxon>
        <taxon>Telluria group</taxon>
        <taxon>Rugamonas</taxon>
    </lineage>
</organism>
<dbReference type="AlphaFoldDB" id="A0A6A7N6V6"/>
<keyword evidence="2" id="KW-1185">Reference proteome</keyword>
<evidence type="ECO:0000313" key="1">
    <source>
        <dbReference type="EMBL" id="MQA40729.1"/>
    </source>
</evidence>
<reference evidence="1 2" key="1">
    <citation type="submission" date="2019-10" db="EMBL/GenBank/DDBJ databases">
        <title>Two novel species isolated from a subtropical stream in China.</title>
        <authorList>
            <person name="Lu H."/>
        </authorList>
    </citation>
    <scope>NUCLEOTIDE SEQUENCE [LARGE SCALE GENOMIC DNA]</scope>
    <source>
        <strain evidence="1 2">FT29W</strain>
    </source>
</reference>
<comment type="caution">
    <text evidence="1">The sequence shown here is derived from an EMBL/GenBank/DDBJ whole genome shotgun (WGS) entry which is preliminary data.</text>
</comment>
<name>A0A6A7N6V6_9BURK</name>
<gene>
    <name evidence="1" type="ORF">GEV02_21530</name>
</gene>
<dbReference type="EMBL" id="WHUG01000009">
    <property type="protein sequence ID" value="MQA40729.1"/>
    <property type="molecule type" value="Genomic_DNA"/>
</dbReference>
<protein>
    <submittedName>
        <fullName evidence="1">Uncharacterized protein</fullName>
    </submittedName>
</protein>
<sequence>MPDWAAPAAPEVVLTAELVRREGRLWPWIARFLWAPALDLHPERRAALLPGWPEALWREPASLEHLSRHLLASAEPLPAWHSGASAFRLALLPQPPLALLARRLELALRGGGSDLNDDDARFLMERAPLYWRPRPDAGGVAGTAGWAALRAALAGQPAAVRTRFDWKTPPIAMQADGANDGDSDALLALTLRILREFEEPWSCLFVTPIS</sequence>